<evidence type="ECO:0000313" key="1">
    <source>
        <dbReference type="EMBL" id="SFZ70239.1"/>
    </source>
</evidence>
<dbReference type="EMBL" id="FPKR01000001">
    <property type="protein sequence ID" value="SFZ70239.1"/>
    <property type="molecule type" value="Genomic_DNA"/>
</dbReference>
<dbReference type="OrthoDB" id="9155076at2"/>
<dbReference type="Proteomes" id="UP000186513">
    <property type="component" value="Unassembled WGS sequence"/>
</dbReference>
<gene>
    <name evidence="1" type="ORF">SAMN02745887_00119</name>
</gene>
<dbReference type="AlphaFoldDB" id="A0A1K2H3P4"/>
<name>A0A1K2H3P4_9NEIS</name>
<reference evidence="1 2" key="1">
    <citation type="submission" date="2016-11" db="EMBL/GenBank/DDBJ databases">
        <authorList>
            <person name="Jaros S."/>
            <person name="Januszkiewicz K."/>
            <person name="Wedrychowicz H."/>
        </authorList>
    </citation>
    <scope>NUCLEOTIDE SEQUENCE [LARGE SCALE GENOMIC DNA]</scope>
    <source>
        <strain evidence="1 2">DSM 18899</strain>
    </source>
</reference>
<keyword evidence="2" id="KW-1185">Reference proteome</keyword>
<organism evidence="1 2">
    <name type="scientific">Chitinimonas taiwanensis DSM 18899</name>
    <dbReference type="NCBI Taxonomy" id="1121279"/>
    <lineage>
        <taxon>Bacteria</taxon>
        <taxon>Pseudomonadati</taxon>
        <taxon>Pseudomonadota</taxon>
        <taxon>Betaproteobacteria</taxon>
        <taxon>Neisseriales</taxon>
        <taxon>Chitinibacteraceae</taxon>
        <taxon>Chitinimonas</taxon>
    </lineage>
</organism>
<protein>
    <submittedName>
        <fullName evidence="1">Uncharacterized protein</fullName>
    </submittedName>
</protein>
<accession>A0A1K2H3P4</accession>
<proteinExistence type="predicted"/>
<evidence type="ECO:0000313" key="2">
    <source>
        <dbReference type="Proteomes" id="UP000186513"/>
    </source>
</evidence>
<dbReference type="RefSeq" id="WP_072426676.1">
    <property type="nucleotide sequence ID" value="NZ_FPKR01000001.1"/>
</dbReference>
<sequence length="94" mass="10298">MQFDEVQAQHFSSLSRTPFPHVLIERALQQIAGGDANGAQFRKDVLAAAGWPHSGLVTFGKYPDQAAAALNRIRLVLQESEDPATILAKLRQQS</sequence>